<dbReference type="GO" id="GO:0005840">
    <property type="term" value="C:ribosome"/>
    <property type="evidence" value="ECO:0007669"/>
    <property type="project" value="UniProtKB-KW"/>
</dbReference>
<dbReference type="InterPro" id="IPR050078">
    <property type="entry name" value="Ribosomal_L11_MeTrfase_PrmA"/>
</dbReference>
<dbReference type="Pfam" id="PF06325">
    <property type="entry name" value="PrmA"/>
    <property type="match status" value="1"/>
</dbReference>
<gene>
    <name evidence="3" type="ORF">NBRC116585_01980</name>
</gene>
<dbReference type="EMBL" id="BAABWH010000001">
    <property type="protein sequence ID" value="GAA6144081.1"/>
    <property type="molecule type" value="Genomic_DNA"/>
</dbReference>
<keyword evidence="1 3" id="KW-0489">Methyltransferase</keyword>
<dbReference type="Proteomes" id="UP001481413">
    <property type="component" value="Unassembled WGS sequence"/>
</dbReference>
<dbReference type="RefSeq" id="WP_353293029.1">
    <property type="nucleotide sequence ID" value="NZ_BAABWH010000001.1"/>
</dbReference>
<keyword evidence="3" id="KW-0687">Ribonucleoprotein</keyword>
<dbReference type="Gene3D" id="3.40.50.150">
    <property type="entry name" value="Vaccinia Virus protein VP39"/>
    <property type="match status" value="1"/>
</dbReference>
<proteinExistence type="predicted"/>
<evidence type="ECO:0000256" key="1">
    <source>
        <dbReference type="ARBA" id="ARBA00022603"/>
    </source>
</evidence>
<sequence>MKNAELNRLIQKMHPLASVTAQALPDCPDIALWLVEPESMNRAFSQEEVDQIQAYPAYWAFCWASGQVLAQAVLSHPEWVAGKRVIDFGAGSGVVAIACAMAGADRVIACDIDHDALYACQRNAELNGVELEVHDDLFTMNSETDLLIAADVLYDRANLSFLEVFREKAPEVLIADSRIRDFDYPPYQTVSEHSSHTVPDLDESDEFRHVTLYHTGISSLSP</sequence>
<accession>A0ABP9ZVB9</accession>
<evidence type="ECO:0000313" key="4">
    <source>
        <dbReference type="Proteomes" id="UP001481413"/>
    </source>
</evidence>
<dbReference type="CDD" id="cd02440">
    <property type="entry name" value="AdoMet_MTases"/>
    <property type="match status" value="1"/>
</dbReference>
<keyword evidence="3" id="KW-0689">Ribosomal protein</keyword>
<evidence type="ECO:0000256" key="2">
    <source>
        <dbReference type="ARBA" id="ARBA00022679"/>
    </source>
</evidence>
<protein>
    <submittedName>
        <fullName evidence="3">50S ribosomal protein L11 methyltransferase</fullName>
    </submittedName>
</protein>
<comment type="caution">
    <text evidence="3">The sequence shown here is derived from an EMBL/GenBank/DDBJ whole genome shotgun (WGS) entry which is preliminary data.</text>
</comment>
<name>A0ABP9ZVB9_9GAMM</name>
<keyword evidence="4" id="KW-1185">Reference proteome</keyword>
<dbReference type="PANTHER" id="PTHR43648">
    <property type="entry name" value="ELECTRON TRANSFER FLAVOPROTEIN BETA SUBUNIT LYSINE METHYLTRANSFERASE"/>
    <property type="match status" value="1"/>
</dbReference>
<dbReference type="GO" id="GO:0008168">
    <property type="term" value="F:methyltransferase activity"/>
    <property type="evidence" value="ECO:0007669"/>
    <property type="project" value="UniProtKB-KW"/>
</dbReference>
<dbReference type="SUPFAM" id="SSF53335">
    <property type="entry name" value="S-adenosyl-L-methionine-dependent methyltransferases"/>
    <property type="match status" value="1"/>
</dbReference>
<dbReference type="InterPro" id="IPR029063">
    <property type="entry name" value="SAM-dependent_MTases_sf"/>
</dbReference>
<keyword evidence="2" id="KW-0808">Transferase</keyword>
<evidence type="ECO:0000313" key="3">
    <source>
        <dbReference type="EMBL" id="GAA6144081.1"/>
    </source>
</evidence>
<dbReference type="PANTHER" id="PTHR43648:SF1">
    <property type="entry name" value="ELECTRON TRANSFER FLAVOPROTEIN BETA SUBUNIT LYSINE METHYLTRANSFERASE"/>
    <property type="match status" value="1"/>
</dbReference>
<reference evidence="3 4" key="1">
    <citation type="submission" date="2024-04" db="EMBL/GenBank/DDBJ databases">
        <title>Draft genome sequence of Thalassolituus maritimus NBRC 116585.</title>
        <authorList>
            <person name="Miyakawa T."/>
            <person name="Kusuya Y."/>
            <person name="Miura T."/>
        </authorList>
    </citation>
    <scope>NUCLEOTIDE SEQUENCE [LARGE SCALE GENOMIC DNA]</scope>
    <source>
        <strain evidence="3 4">5NW40-0001</strain>
    </source>
</reference>
<dbReference type="GO" id="GO:0032259">
    <property type="term" value="P:methylation"/>
    <property type="evidence" value="ECO:0007669"/>
    <property type="project" value="UniProtKB-KW"/>
</dbReference>
<organism evidence="3 4">
    <name type="scientific">Thalassolituus maritimus</name>
    <dbReference type="NCBI Taxonomy" id="484498"/>
    <lineage>
        <taxon>Bacteria</taxon>
        <taxon>Pseudomonadati</taxon>
        <taxon>Pseudomonadota</taxon>
        <taxon>Gammaproteobacteria</taxon>
        <taxon>Oceanospirillales</taxon>
        <taxon>Oceanospirillaceae</taxon>
        <taxon>Thalassolituus</taxon>
    </lineage>
</organism>